<dbReference type="SMART" id="SM00731">
    <property type="entry name" value="SprT"/>
    <property type="match status" value="1"/>
</dbReference>
<accession>A0A1H9JY25</accession>
<organism evidence="2 3">
    <name type="scientific">Granulicatella balaenopterae</name>
    <dbReference type="NCBI Taxonomy" id="137733"/>
    <lineage>
        <taxon>Bacteria</taxon>
        <taxon>Bacillati</taxon>
        <taxon>Bacillota</taxon>
        <taxon>Bacilli</taxon>
        <taxon>Lactobacillales</taxon>
        <taxon>Carnobacteriaceae</taxon>
        <taxon>Granulicatella</taxon>
    </lineage>
</organism>
<feature type="domain" description="SprT-like" evidence="1">
    <location>
        <begin position="6"/>
        <end position="148"/>
    </location>
</feature>
<dbReference type="EMBL" id="FOGF01000011">
    <property type="protein sequence ID" value="SEQ91856.1"/>
    <property type="molecule type" value="Genomic_DNA"/>
</dbReference>
<dbReference type="AlphaFoldDB" id="A0A1H9JY25"/>
<dbReference type="Pfam" id="PF17283">
    <property type="entry name" value="Zn_ribbon_SprT"/>
    <property type="match status" value="1"/>
</dbReference>
<dbReference type="Proteomes" id="UP000198556">
    <property type="component" value="Unassembled WGS sequence"/>
</dbReference>
<dbReference type="InterPro" id="IPR035240">
    <property type="entry name" value="SprT_Zn_ribbon"/>
</dbReference>
<dbReference type="STRING" id="137733.SAMN05421767_1118"/>
<proteinExistence type="predicted"/>
<evidence type="ECO:0000313" key="3">
    <source>
        <dbReference type="Proteomes" id="UP000198556"/>
    </source>
</evidence>
<reference evidence="2 3" key="1">
    <citation type="submission" date="2016-10" db="EMBL/GenBank/DDBJ databases">
        <authorList>
            <person name="de Groot N.N."/>
        </authorList>
    </citation>
    <scope>NUCLEOTIDE SEQUENCE [LARGE SCALE GENOMIC DNA]</scope>
    <source>
        <strain evidence="2 3">DSM 15827</strain>
    </source>
</reference>
<name>A0A1H9JY25_9LACT</name>
<evidence type="ECO:0000313" key="2">
    <source>
        <dbReference type="EMBL" id="SEQ91856.1"/>
    </source>
</evidence>
<dbReference type="OrthoDB" id="9799909at2"/>
<dbReference type="NCBIfam" id="NF003339">
    <property type="entry name" value="PRK04351.1"/>
    <property type="match status" value="1"/>
</dbReference>
<protein>
    <submittedName>
        <fullName evidence="2">SprT-like protein</fullName>
    </submittedName>
</protein>
<keyword evidence="3" id="KW-1185">Reference proteome</keyword>
<sequence length="153" mass="18379">MVNKDQALQDLVESISMRYFRRKFKHKAFYNPRLKTTGGRYHLRSGDIDINPLVEEMHGREELVGVIKHELCHYHLHQQGMPYQHRDQEFKLLLRQVGGSRYVKDMRTNKEYRLLYQCVECQTEYFRQRKLNTKRYACGKCRGKLVLVQDVLS</sequence>
<evidence type="ECO:0000259" key="1">
    <source>
        <dbReference type="SMART" id="SM00731"/>
    </source>
</evidence>
<gene>
    <name evidence="2" type="ORF">SAMN05421767_1118</name>
</gene>
<dbReference type="Pfam" id="PF10263">
    <property type="entry name" value="SprT-like"/>
    <property type="match status" value="1"/>
</dbReference>
<dbReference type="InterPro" id="IPR006640">
    <property type="entry name" value="SprT-like_domain"/>
</dbReference>
<dbReference type="RefSeq" id="WP_089746410.1">
    <property type="nucleotide sequence ID" value="NZ_FOGF01000011.1"/>
</dbReference>
<dbReference type="GO" id="GO:0006950">
    <property type="term" value="P:response to stress"/>
    <property type="evidence" value="ECO:0007669"/>
    <property type="project" value="UniProtKB-ARBA"/>
</dbReference>